<protein>
    <submittedName>
        <fullName evidence="1">Uncharacterized protein</fullName>
    </submittedName>
</protein>
<comment type="caution">
    <text evidence="1">The sequence shown here is derived from an EMBL/GenBank/DDBJ whole genome shotgun (WGS) entry which is preliminary data.</text>
</comment>
<accession>A0ABQ0IC85</accession>
<evidence type="ECO:0000313" key="1">
    <source>
        <dbReference type="EMBL" id="GAC06659.1"/>
    </source>
</evidence>
<reference evidence="1 2" key="1">
    <citation type="journal article" date="2014" name="Environ. Microbiol.">
        <title>Comparative genomics of the marine bacterial genus Glaciecola reveals the high degree of genomic diversity and genomic characteristic for cold adaptation.</title>
        <authorList>
            <person name="Qin Q.L."/>
            <person name="Xie B.B."/>
            <person name="Yu Y."/>
            <person name="Shu Y.L."/>
            <person name="Rong J.C."/>
            <person name="Zhang Y.J."/>
            <person name="Zhao D.L."/>
            <person name="Chen X.L."/>
            <person name="Zhang X.Y."/>
            <person name="Chen B."/>
            <person name="Zhou B.C."/>
            <person name="Zhang Y.Z."/>
        </authorList>
    </citation>
    <scope>NUCLEOTIDE SEQUENCE [LARGE SCALE GENOMIC DNA]</scope>
    <source>
        <strain evidence="1 2">NO2</strain>
    </source>
</reference>
<proteinExistence type="predicted"/>
<organism evidence="1 2">
    <name type="scientific">Paraglaciecola agarilytica NO2</name>
    <dbReference type="NCBI Taxonomy" id="1125747"/>
    <lineage>
        <taxon>Bacteria</taxon>
        <taxon>Pseudomonadati</taxon>
        <taxon>Pseudomonadota</taxon>
        <taxon>Gammaproteobacteria</taxon>
        <taxon>Alteromonadales</taxon>
        <taxon>Alteromonadaceae</taxon>
        <taxon>Paraglaciecola</taxon>
    </lineage>
</organism>
<name>A0ABQ0IC85_9ALTE</name>
<sequence>MFIKFISDFSVAIFALIEDKKRFIVYLKRLLFYFYSA</sequence>
<evidence type="ECO:0000313" key="2">
    <source>
        <dbReference type="Proteomes" id="UP000008372"/>
    </source>
</evidence>
<keyword evidence="2" id="KW-1185">Reference proteome</keyword>
<dbReference type="Proteomes" id="UP000008372">
    <property type="component" value="Unassembled WGS sequence"/>
</dbReference>
<gene>
    <name evidence="1" type="ORF">GAGA_3826</name>
</gene>
<dbReference type="EMBL" id="BAEK01000071">
    <property type="protein sequence ID" value="GAC06659.1"/>
    <property type="molecule type" value="Genomic_DNA"/>
</dbReference>